<dbReference type="PANTHER" id="PTHR35791:SF1">
    <property type="entry name" value="UPF0754 MEMBRANE PROTEIN YHEB"/>
    <property type="match status" value="1"/>
</dbReference>
<dbReference type="InterPro" id="IPR007383">
    <property type="entry name" value="DUF445"/>
</dbReference>
<keyword evidence="3 6" id="KW-0812">Transmembrane</keyword>
<accession>A0ABT1SA08</accession>
<comment type="similarity">
    <text evidence="2">Belongs to the UPF0754 family.</text>
</comment>
<feature type="transmembrane region" description="Helical" evidence="6">
    <location>
        <begin position="6"/>
        <end position="26"/>
    </location>
</feature>
<evidence type="ECO:0000313" key="8">
    <source>
        <dbReference type="Proteomes" id="UP001524478"/>
    </source>
</evidence>
<dbReference type="Pfam" id="PF04286">
    <property type="entry name" value="DUF445"/>
    <property type="match status" value="1"/>
</dbReference>
<keyword evidence="4 6" id="KW-1133">Transmembrane helix</keyword>
<name>A0ABT1SA08_9FIRM</name>
<reference evidence="7 8" key="1">
    <citation type="submission" date="2022-06" db="EMBL/GenBank/DDBJ databases">
        <title>Isolation of gut microbiota from human fecal samples.</title>
        <authorList>
            <person name="Pamer E.G."/>
            <person name="Barat B."/>
            <person name="Waligurski E."/>
            <person name="Medina S."/>
            <person name="Paddock L."/>
            <person name="Mostad J."/>
        </authorList>
    </citation>
    <scope>NUCLEOTIDE SEQUENCE [LARGE SCALE GENOMIC DNA]</scope>
    <source>
        <strain evidence="7 8">DFI.7.95</strain>
    </source>
</reference>
<evidence type="ECO:0000256" key="4">
    <source>
        <dbReference type="ARBA" id="ARBA00022989"/>
    </source>
</evidence>
<dbReference type="PANTHER" id="PTHR35791">
    <property type="entry name" value="UPF0754 MEMBRANE PROTEIN YHEB"/>
    <property type="match status" value="1"/>
</dbReference>
<feature type="transmembrane region" description="Helical" evidence="6">
    <location>
        <begin position="465"/>
        <end position="484"/>
    </location>
</feature>
<dbReference type="EMBL" id="JANGAC010000006">
    <property type="protein sequence ID" value="MCQ4923303.1"/>
    <property type="molecule type" value="Genomic_DNA"/>
</dbReference>
<protein>
    <submittedName>
        <fullName evidence="7">DUF445 domain-containing protein</fullName>
    </submittedName>
</protein>
<keyword evidence="5 6" id="KW-0472">Membrane</keyword>
<evidence type="ECO:0000313" key="7">
    <source>
        <dbReference type="EMBL" id="MCQ4923303.1"/>
    </source>
</evidence>
<sequence length="488" mass="56139">MKILVPVIVGAIIGYFTNWLAIKMLFRPHHEKRIMNIKIPFTPGLIPKERERIAKSIGETVGNYLLSPETIVEALANKRTDREIKLWLEDKLNKLKENQQSMKGILDNLLGENYDRFIKKIKENLKNTIISHIRSEQFKTLISKAIEDKVNSFDTEEIYGLVDEKLRRSLIELSKSSELKNGIIRHLDSKLNEFAQDERMLSQLIPEELLAAINQYIDENGNEIGYSIRTSFKDPEIQRKIKDSISELVSQNMSKLIIAFISPELISDKVFHMIEKYINSEDANKNIVMLVKASIDKLLESKASEVVPRLMETIGHDGLARISDVLINYISDEKNYDIMLQLIQDKLKASELNNKENIINYLNTNIDMILNSTKLEESIFNFTQIIVEQFLDKPISFMAEKINKDMITNIYNIARTIFEGFAIHELPHIIELFNISKIVEDKVNSFDVDFTEELILDIANKELKAITWLGALLGGILGILTPLIQMLY</sequence>
<evidence type="ECO:0000256" key="6">
    <source>
        <dbReference type="SAM" id="Phobius"/>
    </source>
</evidence>
<keyword evidence="8" id="KW-1185">Reference proteome</keyword>
<organism evidence="7 8">
    <name type="scientific">Tissierella carlieri</name>
    <dbReference type="NCBI Taxonomy" id="689904"/>
    <lineage>
        <taxon>Bacteria</taxon>
        <taxon>Bacillati</taxon>
        <taxon>Bacillota</taxon>
        <taxon>Tissierellia</taxon>
        <taxon>Tissierellales</taxon>
        <taxon>Tissierellaceae</taxon>
        <taxon>Tissierella</taxon>
    </lineage>
</organism>
<proteinExistence type="inferred from homology"/>
<dbReference type="Proteomes" id="UP001524478">
    <property type="component" value="Unassembled WGS sequence"/>
</dbReference>
<comment type="caution">
    <text evidence="7">The sequence shown here is derived from an EMBL/GenBank/DDBJ whole genome shotgun (WGS) entry which is preliminary data.</text>
</comment>
<evidence type="ECO:0000256" key="2">
    <source>
        <dbReference type="ARBA" id="ARBA00008053"/>
    </source>
</evidence>
<comment type="subcellular location">
    <subcellularLocation>
        <location evidence="1">Endomembrane system</location>
    </subcellularLocation>
</comment>
<gene>
    <name evidence="7" type="ORF">NE686_09420</name>
</gene>
<evidence type="ECO:0000256" key="5">
    <source>
        <dbReference type="ARBA" id="ARBA00023136"/>
    </source>
</evidence>
<dbReference type="RefSeq" id="WP_256311306.1">
    <property type="nucleotide sequence ID" value="NZ_JANGAC010000006.1"/>
</dbReference>
<evidence type="ECO:0000256" key="3">
    <source>
        <dbReference type="ARBA" id="ARBA00022692"/>
    </source>
</evidence>
<evidence type="ECO:0000256" key="1">
    <source>
        <dbReference type="ARBA" id="ARBA00004308"/>
    </source>
</evidence>